<proteinExistence type="predicted"/>
<accession>A0ACC0A1X0</accession>
<dbReference type="Proteomes" id="UP001060085">
    <property type="component" value="Linkage Group LG07"/>
</dbReference>
<evidence type="ECO:0000313" key="2">
    <source>
        <dbReference type="Proteomes" id="UP001060085"/>
    </source>
</evidence>
<comment type="caution">
    <text evidence="1">The sequence shown here is derived from an EMBL/GenBank/DDBJ whole genome shotgun (WGS) entry which is preliminary data.</text>
</comment>
<dbReference type="EMBL" id="CM044707">
    <property type="protein sequence ID" value="KAI5653506.1"/>
    <property type="molecule type" value="Genomic_DNA"/>
</dbReference>
<organism evidence="1 2">
    <name type="scientific">Catharanthus roseus</name>
    <name type="common">Madagascar periwinkle</name>
    <name type="synonym">Vinca rosea</name>
    <dbReference type="NCBI Taxonomy" id="4058"/>
    <lineage>
        <taxon>Eukaryota</taxon>
        <taxon>Viridiplantae</taxon>
        <taxon>Streptophyta</taxon>
        <taxon>Embryophyta</taxon>
        <taxon>Tracheophyta</taxon>
        <taxon>Spermatophyta</taxon>
        <taxon>Magnoliopsida</taxon>
        <taxon>eudicotyledons</taxon>
        <taxon>Gunneridae</taxon>
        <taxon>Pentapetalae</taxon>
        <taxon>asterids</taxon>
        <taxon>lamiids</taxon>
        <taxon>Gentianales</taxon>
        <taxon>Apocynaceae</taxon>
        <taxon>Rauvolfioideae</taxon>
        <taxon>Vinceae</taxon>
        <taxon>Catharanthinae</taxon>
        <taxon>Catharanthus</taxon>
    </lineage>
</organism>
<evidence type="ECO:0000313" key="1">
    <source>
        <dbReference type="EMBL" id="KAI5653506.1"/>
    </source>
</evidence>
<protein>
    <submittedName>
        <fullName evidence="1">Uncharacterized protein</fullName>
    </submittedName>
</protein>
<reference evidence="2" key="1">
    <citation type="journal article" date="2023" name="Nat. Plants">
        <title>Single-cell RNA sequencing provides a high-resolution roadmap for understanding the multicellular compartmentation of specialized metabolism.</title>
        <authorList>
            <person name="Sun S."/>
            <person name="Shen X."/>
            <person name="Li Y."/>
            <person name="Li Y."/>
            <person name="Wang S."/>
            <person name="Li R."/>
            <person name="Zhang H."/>
            <person name="Shen G."/>
            <person name="Guo B."/>
            <person name="Wei J."/>
            <person name="Xu J."/>
            <person name="St-Pierre B."/>
            <person name="Chen S."/>
            <person name="Sun C."/>
        </authorList>
    </citation>
    <scope>NUCLEOTIDE SEQUENCE [LARGE SCALE GENOMIC DNA]</scope>
</reference>
<gene>
    <name evidence="1" type="ORF">M9H77_30693</name>
</gene>
<sequence length="123" mass="13278">MGRQSVEHYQIPHPSQPLHGRGCTGGRPSPAPRPGCLRAPLLTPRAPRSGTCSRGWRLDGCTGNVCYISCCEGVHPKVPPMETIHLRIIVCTFFITTAICEGDEGGSRITTEAISSTYCNIEV</sequence>
<keyword evidence="2" id="KW-1185">Reference proteome</keyword>
<name>A0ACC0A1X0_CATRO</name>